<accession>A0A7J7NKV3</accession>
<sequence>MVLKERIASETQRLKLKYFGDHYLEMAIPAPIPSTYQGLSREEAVEAEEDFYYKWRFHVFVLADEERWVCLRTLAEDKVGPSSSLPTLRCWWYRRGGDGSGGGGQERATYSGSRRWQYSSVRGKLNSTANSHSDTEGVKSTVERKESLLDKVMEEETELELVLEGLGLSRKKGLIVARLVNGIWLGIEEEKSELKKVNVELENELARSRADALKDVKQLKASHAVAIGLLQVETNANLDEIVEERDRLGRHLMLKGYYEEEVDAIREDTYVEEEDEEKAEAVGVMDGLNGVSRKTVLENQGDDVDLPEGGSEKVVREMSLRINDLEFGLAREIETSKALLSAQAELQIEEKDSEIKKGLKELSVATERTLRLQCQVDALAMKGKQADMAQYRIQALKQSEEQF</sequence>
<keyword evidence="2" id="KW-1185">Reference proteome</keyword>
<dbReference type="Proteomes" id="UP000541444">
    <property type="component" value="Unassembled WGS sequence"/>
</dbReference>
<protein>
    <submittedName>
        <fullName evidence="1">Uncharacterized protein</fullName>
    </submittedName>
</protein>
<evidence type="ECO:0000313" key="1">
    <source>
        <dbReference type="EMBL" id="KAF6167746.1"/>
    </source>
</evidence>
<gene>
    <name evidence="1" type="ORF">GIB67_017241</name>
</gene>
<proteinExistence type="predicted"/>
<dbReference type="EMBL" id="JACGCM010000719">
    <property type="protein sequence ID" value="KAF6167746.1"/>
    <property type="molecule type" value="Genomic_DNA"/>
</dbReference>
<comment type="caution">
    <text evidence="1">The sequence shown here is derived from an EMBL/GenBank/DDBJ whole genome shotgun (WGS) entry which is preliminary data.</text>
</comment>
<evidence type="ECO:0000313" key="2">
    <source>
        <dbReference type="Proteomes" id="UP000541444"/>
    </source>
</evidence>
<name>A0A7J7NKV3_9MAGN</name>
<organism evidence="1 2">
    <name type="scientific">Kingdonia uniflora</name>
    <dbReference type="NCBI Taxonomy" id="39325"/>
    <lineage>
        <taxon>Eukaryota</taxon>
        <taxon>Viridiplantae</taxon>
        <taxon>Streptophyta</taxon>
        <taxon>Embryophyta</taxon>
        <taxon>Tracheophyta</taxon>
        <taxon>Spermatophyta</taxon>
        <taxon>Magnoliopsida</taxon>
        <taxon>Ranunculales</taxon>
        <taxon>Circaeasteraceae</taxon>
        <taxon>Kingdonia</taxon>
    </lineage>
</organism>
<dbReference type="AlphaFoldDB" id="A0A7J7NKV3"/>
<reference evidence="1 2" key="1">
    <citation type="journal article" date="2020" name="IScience">
        <title>Genome Sequencing of the Endangered Kingdonia uniflora (Circaeasteraceae, Ranunculales) Reveals Potential Mechanisms of Evolutionary Specialization.</title>
        <authorList>
            <person name="Sun Y."/>
            <person name="Deng T."/>
            <person name="Zhang A."/>
            <person name="Moore M.J."/>
            <person name="Landis J.B."/>
            <person name="Lin N."/>
            <person name="Zhang H."/>
            <person name="Zhang X."/>
            <person name="Huang J."/>
            <person name="Zhang X."/>
            <person name="Sun H."/>
            <person name="Wang H."/>
        </authorList>
    </citation>
    <scope>NUCLEOTIDE SEQUENCE [LARGE SCALE GENOMIC DNA]</scope>
    <source>
        <strain evidence="1">TB1705</strain>
        <tissue evidence="1">Leaf</tissue>
    </source>
</reference>